<feature type="compositionally biased region" description="Basic residues" evidence="1">
    <location>
        <begin position="64"/>
        <end position="75"/>
    </location>
</feature>
<accession>A0A0F9Y9D8</accession>
<proteinExistence type="predicted"/>
<feature type="region of interest" description="Disordered" evidence="1">
    <location>
        <begin position="46"/>
        <end position="75"/>
    </location>
</feature>
<evidence type="ECO:0000313" key="2">
    <source>
        <dbReference type="EMBL" id="KKO08572.1"/>
    </source>
</evidence>
<gene>
    <name evidence="2" type="ORF">LCGC14_0045120</name>
</gene>
<feature type="region of interest" description="Disordered" evidence="1">
    <location>
        <begin position="1"/>
        <end position="21"/>
    </location>
</feature>
<sequence>MTSKNSVYTPSKMETKAERTTAAATEIIEAENGLREAKTERLRAARLKYERDQKAGPEATPKQATKKTRAKTKAA</sequence>
<protein>
    <submittedName>
        <fullName evidence="2">Uncharacterized protein</fullName>
    </submittedName>
</protein>
<organism evidence="2">
    <name type="scientific">marine sediment metagenome</name>
    <dbReference type="NCBI Taxonomy" id="412755"/>
    <lineage>
        <taxon>unclassified sequences</taxon>
        <taxon>metagenomes</taxon>
        <taxon>ecological metagenomes</taxon>
    </lineage>
</organism>
<evidence type="ECO:0000256" key="1">
    <source>
        <dbReference type="SAM" id="MobiDB-lite"/>
    </source>
</evidence>
<comment type="caution">
    <text evidence="2">The sequence shown here is derived from an EMBL/GenBank/DDBJ whole genome shotgun (WGS) entry which is preliminary data.</text>
</comment>
<feature type="compositionally biased region" description="Basic and acidic residues" evidence="1">
    <location>
        <begin position="46"/>
        <end position="55"/>
    </location>
</feature>
<dbReference type="EMBL" id="LAZR01000009">
    <property type="protein sequence ID" value="KKO08572.1"/>
    <property type="molecule type" value="Genomic_DNA"/>
</dbReference>
<dbReference type="AlphaFoldDB" id="A0A0F9Y9D8"/>
<reference evidence="2" key="1">
    <citation type="journal article" date="2015" name="Nature">
        <title>Complex archaea that bridge the gap between prokaryotes and eukaryotes.</title>
        <authorList>
            <person name="Spang A."/>
            <person name="Saw J.H."/>
            <person name="Jorgensen S.L."/>
            <person name="Zaremba-Niedzwiedzka K."/>
            <person name="Martijn J."/>
            <person name="Lind A.E."/>
            <person name="van Eijk R."/>
            <person name="Schleper C."/>
            <person name="Guy L."/>
            <person name="Ettema T.J."/>
        </authorList>
    </citation>
    <scope>NUCLEOTIDE SEQUENCE</scope>
</reference>
<name>A0A0F9Y9D8_9ZZZZ</name>